<feature type="compositionally biased region" description="Low complexity" evidence="1">
    <location>
        <begin position="88"/>
        <end position="98"/>
    </location>
</feature>
<feature type="region of interest" description="Disordered" evidence="1">
    <location>
        <begin position="247"/>
        <end position="269"/>
    </location>
</feature>
<feature type="compositionally biased region" description="Basic and acidic residues" evidence="1">
    <location>
        <begin position="99"/>
        <end position="111"/>
    </location>
</feature>
<feature type="region of interest" description="Disordered" evidence="1">
    <location>
        <begin position="14"/>
        <end position="36"/>
    </location>
</feature>
<organism evidence="2 3">
    <name type="scientific">Cotesia glomerata</name>
    <name type="common">Lepidopteran parasitic wasp</name>
    <name type="synonym">Apanteles glomeratus</name>
    <dbReference type="NCBI Taxonomy" id="32391"/>
    <lineage>
        <taxon>Eukaryota</taxon>
        <taxon>Metazoa</taxon>
        <taxon>Ecdysozoa</taxon>
        <taxon>Arthropoda</taxon>
        <taxon>Hexapoda</taxon>
        <taxon>Insecta</taxon>
        <taxon>Pterygota</taxon>
        <taxon>Neoptera</taxon>
        <taxon>Endopterygota</taxon>
        <taxon>Hymenoptera</taxon>
        <taxon>Apocrita</taxon>
        <taxon>Ichneumonoidea</taxon>
        <taxon>Braconidae</taxon>
        <taxon>Microgastrinae</taxon>
        <taxon>Cotesia</taxon>
    </lineage>
</organism>
<reference evidence="2 3" key="1">
    <citation type="journal article" date="2021" name="J. Hered.">
        <title>A chromosome-level genome assembly of the parasitoid wasp, Cotesia glomerata (Hymenoptera: Braconidae).</title>
        <authorList>
            <person name="Pinto B.J."/>
            <person name="Weis J.J."/>
            <person name="Gamble T."/>
            <person name="Ode P.J."/>
            <person name="Paul R."/>
            <person name="Zaspel J.M."/>
        </authorList>
    </citation>
    <scope>NUCLEOTIDE SEQUENCE [LARGE SCALE GENOMIC DNA]</scope>
    <source>
        <strain evidence="2">CgM1</strain>
    </source>
</reference>
<gene>
    <name evidence="2" type="ORF">KQX54_000923</name>
</gene>
<dbReference type="EMBL" id="JAHXZJ010000757">
    <property type="protein sequence ID" value="KAH0556533.1"/>
    <property type="molecule type" value="Genomic_DNA"/>
</dbReference>
<dbReference type="Proteomes" id="UP000826195">
    <property type="component" value="Unassembled WGS sequence"/>
</dbReference>
<proteinExistence type="predicted"/>
<feature type="region of interest" description="Disordered" evidence="1">
    <location>
        <begin position="60"/>
        <end position="113"/>
    </location>
</feature>
<comment type="caution">
    <text evidence="2">The sequence shown here is derived from an EMBL/GenBank/DDBJ whole genome shotgun (WGS) entry which is preliminary data.</text>
</comment>
<keyword evidence="3" id="KW-1185">Reference proteome</keyword>
<protein>
    <submittedName>
        <fullName evidence="2">Uncharacterized protein</fullName>
    </submittedName>
</protein>
<evidence type="ECO:0000256" key="1">
    <source>
        <dbReference type="SAM" id="MobiDB-lite"/>
    </source>
</evidence>
<accession>A0AAV7IAU0</accession>
<evidence type="ECO:0000313" key="3">
    <source>
        <dbReference type="Proteomes" id="UP000826195"/>
    </source>
</evidence>
<feature type="compositionally biased region" description="Low complexity" evidence="1">
    <location>
        <begin position="15"/>
        <end position="33"/>
    </location>
</feature>
<evidence type="ECO:0000313" key="2">
    <source>
        <dbReference type="EMBL" id="KAH0556533.1"/>
    </source>
</evidence>
<feature type="region of interest" description="Disordered" evidence="1">
    <location>
        <begin position="198"/>
        <end position="223"/>
    </location>
</feature>
<sequence length="456" mass="50424">MSEIKYIARPKVRFSETSESADDSASSSRATSSKLRIRSIENVKKPFKLVREVRDSFNLKSAGESVKTSAGQVKPKVKLNQPIDLAGESKNNSNSIKIESNKENITTDKQTKNGAVKKTLGDLSVKKSSDHSKEMEKITKILDSVSIKTPRDLKPTKVSNLSKKTVKNSETKIAKPNLSNLNQKVGSSQSKILGNSLKAPKNQLKPPGQQFKTPGPYKPSITSAKTPAVSAKSSGIQSKALKVSTLPKLQSKSAAQIRKPSAQAPKPQIKVTTARNKSIARPNVYVGPGVLKTHVTRSLPAVSGPKPDISAINSTASAKLHRPEYNSIVNTIKRIDKSKNEKIVTDLEHLPHPYKNLVVRKMSSALDFPADKPIFKDLIDLSVDESHLPERITRTKDPQPRERDLEPKLEDFFKPVYGEEYCTSVKIRPRTPEFDDNLSAFKISDRIFDWKSSLDE</sequence>
<name>A0AAV7IAU0_COTGL</name>
<dbReference type="AlphaFoldDB" id="A0AAV7IAU0"/>